<accession>A0A8B8ANJ1</accession>
<dbReference type="OrthoDB" id="6132182at2759"/>
<dbReference type="PROSITE" id="PS50041">
    <property type="entry name" value="C_TYPE_LECTIN_2"/>
    <property type="match status" value="1"/>
</dbReference>
<protein>
    <submittedName>
        <fullName evidence="5">Uncharacterized protein LOC111103847 isoform X3</fullName>
    </submittedName>
</protein>
<reference evidence="5" key="1">
    <citation type="submission" date="2025-08" db="UniProtKB">
        <authorList>
            <consortium name="RefSeq"/>
        </authorList>
    </citation>
    <scope>IDENTIFICATION</scope>
    <source>
        <tissue evidence="5">Whole sample</tissue>
    </source>
</reference>
<dbReference type="InterPro" id="IPR001304">
    <property type="entry name" value="C-type_lectin-like"/>
</dbReference>
<dbReference type="Gene3D" id="3.10.100.10">
    <property type="entry name" value="Mannose-Binding Protein A, subunit A"/>
    <property type="match status" value="1"/>
</dbReference>
<dbReference type="InterPro" id="IPR016187">
    <property type="entry name" value="CTDL_fold"/>
</dbReference>
<organism evidence="4 5">
    <name type="scientific">Crassostrea virginica</name>
    <name type="common">Eastern oyster</name>
    <dbReference type="NCBI Taxonomy" id="6565"/>
    <lineage>
        <taxon>Eukaryota</taxon>
        <taxon>Metazoa</taxon>
        <taxon>Spiralia</taxon>
        <taxon>Lophotrochozoa</taxon>
        <taxon>Mollusca</taxon>
        <taxon>Bivalvia</taxon>
        <taxon>Autobranchia</taxon>
        <taxon>Pteriomorphia</taxon>
        <taxon>Ostreida</taxon>
        <taxon>Ostreoidea</taxon>
        <taxon>Ostreidae</taxon>
        <taxon>Crassostrea</taxon>
    </lineage>
</organism>
<evidence type="ECO:0000313" key="4">
    <source>
        <dbReference type="Proteomes" id="UP000694844"/>
    </source>
</evidence>
<feature type="domain" description="C-type lectin" evidence="3">
    <location>
        <begin position="218"/>
        <end position="345"/>
    </location>
</feature>
<dbReference type="InterPro" id="IPR016186">
    <property type="entry name" value="C-type_lectin-like/link_sf"/>
</dbReference>
<dbReference type="PANTHER" id="PTHR22801:SF63">
    <property type="entry name" value="C-TYPE LECTIN DOMAIN-CONTAINING PROTEIN"/>
    <property type="match status" value="1"/>
</dbReference>
<dbReference type="PANTHER" id="PTHR22801">
    <property type="entry name" value="LITHOSTATHINE"/>
    <property type="match status" value="1"/>
</dbReference>
<dbReference type="SUPFAM" id="SSF56436">
    <property type="entry name" value="C-type lectin-like"/>
    <property type="match status" value="1"/>
</dbReference>
<evidence type="ECO:0000256" key="1">
    <source>
        <dbReference type="ARBA" id="ARBA00023157"/>
    </source>
</evidence>
<feature type="chain" id="PRO_5034681802" evidence="2">
    <location>
        <begin position="19"/>
        <end position="350"/>
    </location>
</feature>
<sequence>MLGAAVFLSVLGVTSTAAVSCNDVSTDACRLLVAAAPNFCTTPQANVECPSFCGLCSLGVTAAAGSCNDISTDACRLLVAASPNFCTTPSAQTECPAFCGLCTRTCYHCNEVNDPSTCTTSVNCGVGKECIVAETIGDDFIYHYNLGCADKSYCTSGTDLPHPGSGSSVVGKRSPSKRNLQYGCCDADLCNNKMPAELTPTTCPTGTQEFKDGLVHVCYFLLKQERNADDGAKACANQFRGGNLAYIPSRAADNFIKSSFGSEFSGDHSGTFIGVFDKEHELSFVDTDGSPQIFFDWRHGQPNDPNVNDPNREPAQDCVRMFPIDGEHYTWQDKPCEQLAWSLCSINIHK</sequence>
<dbReference type="SMART" id="SM00034">
    <property type="entry name" value="CLECT"/>
    <property type="match status" value="1"/>
</dbReference>
<keyword evidence="4" id="KW-1185">Reference proteome</keyword>
<dbReference type="InterPro" id="IPR050801">
    <property type="entry name" value="Ca-Dep_Lectins_ImmuneDev"/>
</dbReference>
<evidence type="ECO:0000259" key="3">
    <source>
        <dbReference type="PROSITE" id="PS50041"/>
    </source>
</evidence>
<keyword evidence="2" id="KW-0732">Signal</keyword>
<evidence type="ECO:0000313" key="5">
    <source>
        <dbReference type="RefSeq" id="XP_022293102.1"/>
    </source>
</evidence>
<dbReference type="PROSITE" id="PS00615">
    <property type="entry name" value="C_TYPE_LECTIN_1"/>
    <property type="match status" value="1"/>
</dbReference>
<dbReference type="Proteomes" id="UP000694844">
    <property type="component" value="Chromosome 7"/>
</dbReference>
<name>A0A8B8ANJ1_CRAVI</name>
<dbReference type="GeneID" id="111103847"/>
<dbReference type="AlphaFoldDB" id="A0A8B8ANJ1"/>
<dbReference type="InterPro" id="IPR018378">
    <property type="entry name" value="C-type_lectin_CS"/>
</dbReference>
<evidence type="ECO:0000256" key="2">
    <source>
        <dbReference type="SAM" id="SignalP"/>
    </source>
</evidence>
<proteinExistence type="predicted"/>
<dbReference type="RefSeq" id="XP_022293102.1">
    <property type="nucleotide sequence ID" value="XM_022437394.1"/>
</dbReference>
<keyword evidence="1" id="KW-1015">Disulfide bond</keyword>
<gene>
    <name evidence="5" type="primary">LOC111103847</name>
</gene>
<feature type="signal peptide" evidence="2">
    <location>
        <begin position="1"/>
        <end position="18"/>
    </location>
</feature>